<dbReference type="PANTHER" id="PTHR23416:SF78">
    <property type="entry name" value="LIPOPOLYSACCHARIDE BIOSYNTHESIS O-ACETYL TRANSFERASE WBBJ-RELATED"/>
    <property type="match status" value="1"/>
</dbReference>
<dbReference type="InterPro" id="IPR001451">
    <property type="entry name" value="Hexapep"/>
</dbReference>
<evidence type="ECO:0000256" key="2">
    <source>
        <dbReference type="ARBA" id="ARBA00022737"/>
    </source>
</evidence>
<evidence type="ECO:0000313" key="3">
    <source>
        <dbReference type="EMBL" id="AFZ55952.1"/>
    </source>
</evidence>
<gene>
    <name evidence="3" type="ordered locus">Anacy_0350</name>
</gene>
<dbReference type="AlphaFoldDB" id="K9ZBG8"/>
<dbReference type="GO" id="GO:0016740">
    <property type="term" value="F:transferase activity"/>
    <property type="evidence" value="ECO:0007669"/>
    <property type="project" value="UniProtKB-KW"/>
</dbReference>
<dbReference type="eggNOG" id="COG0110">
    <property type="taxonomic scope" value="Bacteria"/>
</dbReference>
<sequence>MGITILAILFFSNLRFQNSSGNNRVMNELNKFSKWKRFQQLLLTTLIGDIPTIFGGVKLRNLLYRTIFAQIGSSVYIQDGVEFISTDAIEIGDRVYIFKGVRIDGEGHENNIIHLENGVILERNVLIGALNETYIEIGEDTFIGPSVCIAGPGNIKIGKQCLIAAHTGIYANNHNYTDPMKPIKHQGITRKGIVIEDDCWLGHGVKVLDGVTIGKGSVIGAGAVVTKDIPPFSVAVGIPARVIKSRNGKELVKLKST</sequence>
<keyword evidence="1 3" id="KW-0808">Transferase</keyword>
<dbReference type="Pfam" id="PF14602">
    <property type="entry name" value="Hexapep_2"/>
    <property type="match status" value="1"/>
</dbReference>
<dbReference type="InterPro" id="IPR011004">
    <property type="entry name" value="Trimer_LpxA-like_sf"/>
</dbReference>
<evidence type="ECO:0000313" key="4">
    <source>
        <dbReference type="Proteomes" id="UP000010474"/>
    </source>
</evidence>
<dbReference type="InterPro" id="IPR051159">
    <property type="entry name" value="Hexapeptide_acetyltransf"/>
</dbReference>
<protein>
    <submittedName>
        <fullName evidence="3">Hexapeptide repeat-containing transferase</fullName>
    </submittedName>
</protein>
<dbReference type="PROSITE" id="PS00101">
    <property type="entry name" value="HEXAPEP_TRANSFERASES"/>
    <property type="match status" value="1"/>
</dbReference>
<dbReference type="EMBL" id="CP003659">
    <property type="protein sequence ID" value="AFZ55952.1"/>
    <property type="molecule type" value="Genomic_DNA"/>
</dbReference>
<dbReference type="Gene3D" id="2.160.10.10">
    <property type="entry name" value="Hexapeptide repeat proteins"/>
    <property type="match status" value="2"/>
</dbReference>
<reference evidence="4" key="1">
    <citation type="journal article" date="2013" name="Proc. Natl. Acad. Sci. U.S.A.">
        <title>Improving the coverage of the cyanobacterial phylum using diversity-driven genome sequencing.</title>
        <authorList>
            <person name="Shih P.M."/>
            <person name="Wu D."/>
            <person name="Latifi A."/>
            <person name="Axen S.D."/>
            <person name="Fewer D.P."/>
            <person name="Talla E."/>
            <person name="Calteau A."/>
            <person name="Cai F."/>
            <person name="Tandeau de Marsac N."/>
            <person name="Rippka R."/>
            <person name="Herdman M."/>
            <person name="Sivonen K."/>
            <person name="Coursin T."/>
            <person name="Laurent T."/>
            <person name="Goodwin L."/>
            <person name="Nolan M."/>
            <person name="Davenport K.W."/>
            <person name="Han C.S."/>
            <person name="Rubin E.M."/>
            <person name="Eisen J.A."/>
            <person name="Woyke T."/>
            <person name="Gugger M."/>
            <person name="Kerfeld C.A."/>
        </authorList>
    </citation>
    <scope>NUCLEOTIDE SEQUENCE [LARGE SCALE GENOMIC DNA]</scope>
    <source>
        <strain evidence="4">ATCC 27899 / PCC 7122</strain>
    </source>
</reference>
<evidence type="ECO:0000256" key="1">
    <source>
        <dbReference type="ARBA" id="ARBA00022679"/>
    </source>
</evidence>
<proteinExistence type="predicted"/>
<dbReference type="CDD" id="cd04647">
    <property type="entry name" value="LbH_MAT_like"/>
    <property type="match status" value="1"/>
</dbReference>
<keyword evidence="2" id="KW-0677">Repeat</keyword>
<dbReference type="GO" id="GO:0043886">
    <property type="term" value="F:structural constituent of carboxysome shell"/>
    <property type="evidence" value="ECO:0007669"/>
    <property type="project" value="UniProtKB-ARBA"/>
</dbReference>
<name>K9ZBG8_ANACC</name>
<keyword evidence="4" id="KW-1185">Reference proteome</keyword>
<dbReference type="PANTHER" id="PTHR23416">
    <property type="entry name" value="SIALIC ACID SYNTHASE-RELATED"/>
    <property type="match status" value="1"/>
</dbReference>
<dbReference type="InterPro" id="IPR018357">
    <property type="entry name" value="Hexapep_transf_CS"/>
</dbReference>
<dbReference type="HOGENOM" id="CLU_051638_7_0_3"/>
<organism evidence="3 4">
    <name type="scientific">Anabaena cylindrica (strain ATCC 27899 / PCC 7122)</name>
    <dbReference type="NCBI Taxonomy" id="272123"/>
    <lineage>
        <taxon>Bacteria</taxon>
        <taxon>Bacillati</taxon>
        <taxon>Cyanobacteriota</taxon>
        <taxon>Cyanophyceae</taxon>
        <taxon>Nostocales</taxon>
        <taxon>Nostocaceae</taxon>
        <taxon>Anabaena</taxon>
    </lineage>
</organism>
<dbReference type="PATRIC" id="fig|272123.3.peg.380"/>
<accession>K9ZBG8</accession>
<dbReference type="Proteomes" id="UP000010474">
    <property type="component" value="Chromosome"/>
</dbReference>
<dbReference type="Pfam" id="PF00132">
    <property type="entry name" value="Hexapep"/>
    <property type="match status" value="1"/>
</dbReference>
<dbReference type="GO" id="GO:0031470">
    <property type="term" value="C:carboxysome"/>
    <property type="evidence" value="ECO:0007669"/>
    <property type="project" value="UniProtKB-ARBA"/>
</dbReference>
<dbReference type="SUPFAM" id="SSF51161">
    <property type="entry name" value="Trimeric LpxA-like enzymes"/>
    <property type="match status" value="2"/>
</dbReference>
<dbReference type="KEGG" id="acy:Anacy_0350"/>